<evidence type="ECO:0000313" key="1">
    <source>
        <dbReference type="EMBL" id="MFC4855383.1"/>
    </source>
</evidence>
<reference evidence="2" key="1">
    <citation type="journal article" date="2019" name="Int. J. Syst. Evol. Microbiol.">
        <title>The Global Catalogue of Microorganisms (GCM) 10K type strain sequencing project: providing services to taxonomists for standard genome sequencing and annotation.</title>
        <authorList>
            <consortium name="The Broad Institute Genomics Platform"/>
            <consortium name="The Broad Institute Genome Sequencing Center for Infectious Disease"/>
            <person name="Wu L."/>
            <person name="Ma J."/>
        </authorList>
    </citation>
    <scope>NUCLEOTIDE SEQUENCE [LARGE SCALE GENOMIC DNA]</scope>
    <source>
        <strain evidence="2">ZS-22-S1</strain>
    </source>
</reference>
<comment type="caution">
    <text evidence="1">The sequence shown here is derived from an EMBL/GenBank/DDBJ whole genome shotgun (WGS) entry which is preliminary data.</text>
</comment>
<dbReference type="Proteomes" id="UP001595859">
    <property type="component" value="Unassembled WGS sequence"/>
</dbReference>
<accession>A0ABV9S156</accession>
<dbReference type="RefSeq" id="WP_378057329.1">
    <property type="nucleotide sequence ID" value="NZ_JBHSIS010000007.1"/>
</dbReference>
<name>A0ABV9S156_9PSEU</name>
<keyword evidence="2" id="KW-1185">Reference proteome</keyword>
<sequence length="113" mass="12408">MTADALLDLAGERGFRWRRFRAGRHGPELLAGVYQWADCADVLVIRDAEHAHAYRAPTGPAIDVLAPTHVYWWYGDYNLVWTLRAVLTLAPPGEPDAPAHLTVAAPAIGARLP</sequence>
<evidence type="ECO:0000313" key="2">
    <source>
        <dbReference type="Proteomes" id="UP001595859"/>
    </source>
</evidence>
<dbReference type="EMBL" id="JBHSIS010000007">
    <property type="protein sequence ID" value="MFC4855383.1"/>
    <property type="molecule type" value="Genomic_DNA"/>
</dbReference>
<proteinExistence type="predicted"/>
<organism evidence="1 2">
    <name type="scientific">Actinophytocola glycyrrhizae</name>
    <dbReference type="NCBI Taxonomy" id="2044873"/>
    <lineage>
        <taxon>Bacteria</taxon>
        <taxon>Bacillati</taxon>
        <taxon>Actinomycetota</taxon>
        <taxon>Actinomycetes</taxon>
        <taxon>Pseudonocardiales</taxon>
        <taxon>Pseudonocardiaceae</taxon>
    </lineage>
</organism>
<gene>
    <name evidence="1" type="ORF">ACFPCV_17880</name>
</gene>
<protein>
    <submittedName>
        <fullName evidence="1">Uncharacterized protein</fullName>
    </submittedName>
</protein>